<evidence type="ECO:0000313" key="3">
    <source>
        <dbReference type="Proteomes" id="UP000272051"/>
    </source>
</evidence>
<dbReference type="AlphaFoldDB" id="A0A497ETK0"/>
<proteinExistence type="inferred from homology"/>
<gene>
    <name evidence="2" type="ORF">DRJ33_07580</name>
</gene>
<name>A0A497ETK0_9CREN</name>
<dbReference type="Gene3D" id="3.30.310.50">
    <property type="entry name" value="Alpha-D-phosphohexomutase, C-terminal domain"/>
    <property type="match status" value="1"/>
</dbReference>
<sequence>MVVCLMRRALITLELPSRELAQIVYSSISPELKTQPSPHVRATATLKGKYITFLFEAKSTAGVRALINSYLRWVDMVLKLIQELEV</sequence>
<evidence type="ECO:0008006" key="4">
    <source>
        <dbReference type="Google" id="ProtNLM"/>
    </source>
</evidence>
<dbReference type="InterPro" id="IPR015419">
    <property type="entry name" value="CTAG/Pcc1"/>
</dbReference>
<dbReference type="Pfam" id="PF09341">
    <property type="entry name" value="Pcc1"/>
    <property type="match status" value="1"/>
</dbReference>
<comment type="similarity">
    <text evidence="1">Belongs to the CTAG/PCC1 family.</text>
</comment>
<comment type="caution">
    <text evidence="2">The sequence shown here is derived from an EMBL/GenBank/DDBJ whole genome shotgun (WGS) entry which is preliminary data.</text>
</comment>
<reference evidence="2 3" key="1">
    <citation type="submission" date="2018-06" db="EMBL/GenBank/DDBJ databases">
        <title>Extensive metabolic versatility and redundancy in microbially diverse, dynamic hydrothermal sediments.</title>
        <authorList>
            <person name="Dombrowski N."/>
            <person name="Teske A."/>
            <person name="Baker B.J."/>
        </authorList>
    </citation>
    <scope>NUCLEOTIDE SEQUENCE [LARGE SCALE GENOMIC DNA]</scope>
    <source>
        <strain evidence="2">B34_G17</strain>
    </source>
</reference>
<accession>A0A497ETK0</accession>
<evidence type="ECO:0000313" key="2">
    <source>
        <dbReference type="EMBL" id="RLE50251.1"/>
    </source>
</evidence>
<dbReference type="Proteomes" id="UP000272051">
    <property type="component" value="Unassembled WGS sequence"/>
</dbReference>
<organism evidence="2 3">
    <name type="scientific">Thermoproteota archaeon</name>
    <dbReference type="NCBI Taxonomy" id="2056631"/>
    <lineage>
        <taxon>Archaea</taxon>
        <taxon>Thermoproteota</taxon>
    </lineage>
</organism>
<dbReference type="EMBL" id="QMQX01000177">
    <property type="protein sequence ID" value="RLE50251.1"/>
    <property type="molecule type" value="Genomic_DNA"/>
</dbReference>
<dbReference type="NCBIfam" id="NF011470">
    <property type="entry name" value="PRK14887.1"/>
    <property type="match status" value="1"/>
</dbReference>
<evidence type="ECO:0000256" key="1">
    <source>
        <dbReference type="ARBA" id="ARBA00007073"/>
    </source>
</evidence>
<protein>
    <recommendedName>
        <fullName evidence="4">KEOPS complex Pcc1-like subunit</fullName>
    </recommendedName>
</protein>